<organism evidence="2 3">
    <name type="scientific">Yasminevirus sp. GU-2018</name>
    <dbReference type="NCBI Taxonomy" id="2420051"/>
    <lineage>
        <taxon>Viruses</taxon>
        <taxon>Varidnaviria</taxon>
        <taxon>Bamfordvirae</taxon>
        <taxon>Nucleocytoviricota</taxon>
        <taxon>Megaviricetes</taxon>
        <taxon>Imitervirales</taxon>
        <taxon>Mimiviridae</taxon>
        <taxon>Klosneuvirinae</taxon>
        <taxon>Yasminevirus</taxon>
        <taxon>Yasminevirus saudimassiliense</taxon>
    </lineage>
</organism>
<feature type="non-terminal residue" evidence="2">
    <location>
        <position position="1"/>
    </location>
</feature>
<comment type="caution">
    <text evidence="2">The sequence shown here is derived from an EMBL/GenBank/DDBJ whole genome shotgun (WGS) entry which is preliminary data.</text>
</comment>
<accession>A0A5K0U9L8</accession>
<dbReference type="EMBL" id="UPSH01000001">
    <property type="protein sequence ID" value="VBB18271.1"/>
    <property type="molecule type" value="Genomic_DNA"/>
</dbReference>
<feature type="domain" description="Aspartyl/asparaginy/proline hydroxylase" evidence="1">
    <location>
        <begin position="13"/>
        <end position="56"/>
    </location>
</feature>
<dbReference type="SUPFAM" id="SSF51197">
    <property type="entry name" value="Clavaminate synthase-like"/>
    <property type="match status" value="1"/>
</dbReference>
<evidence type="ECO:0000259" key="1">
    <source>
        <dbReference type="Pfam" id="PF05118"/>
    </source>
</evidence>
<protein>
    <recommendedName>
        <fullName evidence="1">Aspartyl/asparaginy/proline hydroxylase domain-containing protein</fullName>
    </recommendedName>
</protein>
<dbReference type="Pfam" id="PF05118">
    <property type="entry name" value="Asp_Arg_Hydrox"/>
    <property type="match status" value="1"/>
</dbReference>
<dbReference type="InterPro" id="IPR027443">
    <property type="entry name" value="IPNS-like_sf"/>
</dbReference>
<dbReference type="Proteomes" id="UP000594342">
    <property type="component" value="Unassembled WGS sequence"/>
</dbReference>
<gene>
    <name evidence="2" type="ORF">YASMINEVIRUS_734</name>
</gene>
<evidence type="ECO:0000313" key="3">
    <source>
        <dbReference type="Proteomes" id="UP000594342"/>
    </source>
</evidence>
<name>A0A5K0U9L8_9VIRU</name>
<keyword evidence="3" id="KW-1185">Reference proteome</keyword>
<dbReference type="InterPro" id="IPR007803">
    <property type="entry name" value="Asp/Arg/Pro-Hydrxlase"/>
</dbReference>
<evidence type="ECO:0000313" key="2">
    <source>
        <dbReference type="EMBL" id="VBB18271.1"/>
    </source>
</evidence>
<sequence length="110" mass="13035">VIRLDQTINNPHPIVCGGEKYYWKEGKGDVFDNMYLHHVMNPSEHRRAVLFIDFLRNDLPYPLDQVVYTLREYINSLRFLQDYDSKLHQQKSITSKIEKDGSRTESFTSI</sequence>
<reference evidence="2 3" key="1">
    <citation type="submission" date="2018-10" db="EMBL/GenBank/DDBJ databases">
        <authorList>
            <consortium name="IHU Genomes"/>
        </authorList>
    </citation>
    <scope>NUCLEOTIDE SEQUENCE [LARGE SCALE GENOMIC DNA]</scope>
    <source>
        <strain evidence="2 3">A1</strain>
    </source>
</reference>
<proteinExistence type="predicted"/>
<dbReference type="Gene3D" id="2.60.120.330">
    <property type="entry name" value="B-lactam Antibiotic, Isopenicillin N Synthase, Chain"/>
    <property type="match status" value="1"/>
</dbReference>